<feature type="modified residue" description="4-aspartylphosphate" evidence="1">
    <location>
        <position position="56"/>
    </location>
</feature>
<evidence type="ECO:0000259" key="2">
    <source>
        <dbReference type="PROSITE" id="PS50110"/>
    </source>
</evidence>
<accession>A0A9D9HAG0</accession>
<dbReference type="InterPro" id="IPR001789">
    <property type="entry name" value="Sig_transdc_resp-reg_receiver"/>
</dbReference>
<dbReference type="Gene3D" id="1.10.3210.10">
    <property type="entry name" value="Hypothetical protein af1432"/>
    <property type="match status" value="1"/>
</dbReference>
<evidence type="ECO:0000313" key="5">
    <source>
        <dbReference type="Proteomes" id="UP000823633"/>
    </source>
</evidence>
<proteinExistence type="predicted"/>
<sequence>MDRNRAILIIDDDAVNRILLSQIFEDSYEILEAGDGEEGRAVLRERRGDIAAILLDYMMPRLDGLGFLRTEAGLAADIPVFLITAEDDVELVRAAYGMGVMDVIQKPVVPFIVRRRIESVIELFEGRRRLSRTVDRQAEKIIALSRGMIEALTSAIEFRSLESGDHVRRIHDITLFMLEETSFGDGLASGEKEQIALASIMHDVGKIAIPDAILKKPGRLSEEEFEIMKGHTVQGAHLLESIPQFRELEAYAHARDIALHHHERWDGRGYPEGLKGDGISVPSQIVALADVYDALQSRRCYKDAFSRQEAVDMIVGGKCGAFNPALLDAFLKVEDGLYAIFETGGKQ</sequence>
<dbReference type="PANTHER" id="PTHR45228:SF4">
    <property type="entry name" value="LIPOPROTEIN"/>
    <property type="match status" value="1"/>
</dbReference>
<dbReference type="SUPFAM" id="SSF52172">
    <property type="entry name" value="CheY-like"/>
    <property type="match status" value="1"/>
</dbReference>
<dbReference type="CDD" id="cd00156">
    <property type="entry name" value="REC"/>
    <property type="match status" value="1"/>
</dbReference>
<evidence type="ECO:0000256" key="1">
    <source>
        <dbReference type="PROSITE-ProRule" id="PRU00169"/>
    </source>
</evidence>
<feature type="domain" description="Response regulatory" evidence="2">
    <location>
        <begin position="6"/>
        <end position="121"/>
    </location>
</feature>
<organism evidence="4 5">
    <name type="scientific">Candidatus Aphodenecus pullistercoris</name>
    <dbReference type="NCBI Taxonomy" id="2840669"/>
    <lineage>
        <taxon>Bacteria</taxon>
        <taxon>Pseudomonadati</taxon>
        <taxon>Spirochaetota</taxon>
        <taxon>Spirochaetia</taxon>
        <taxon>Spirochaetales</taxon>
        <taxon>Candidatus Aphodenecus</taxon>
    </lineage>
</organism>
<dbReference type="SMART" id="SM00471">
    <property type="entry name" value="HDc"/>
    <property type="match status" value="1"/>
</dbReference>
<dbReference type="Pfam" id="PF13487">
    <property type="entry name" value="HD_5"/>
    <property type="match status" value="1"/>
</dbReference>
<keyword evidence="1" id="KW-0597">Phosphoprotein</keyword>
<dbReference type="EMBL" id="JADIMU010000018">
    <property type="protein sequence ID" value="MBO8442683.1"/>
    <property type="molecule type" value="Genomic_DNA"/>
</dbReference>
<reference evidence="4" key="1">
    <citation type="submission" date="2020-10" db="EMBL/GenBank/DDBJ databases">
        <authorList>
            <person name="Gilroy R."/>
        </authorList>
    </citation>
    <scope>NUCLEOTIDE SEQUENCE</scope>
    <source>
        <strain evidence="4">11167</strain>
    </source>
</reference>
<dbReference type="Proteomes" id="UP000823633">
    <property type="component" value="Unassembled WGS sequence"/>
</dbReference>
<reference evidence="4" key="2">
    <citation type="journal article" date="2021" name="PeerJ">
        <title>Extensive microbial diversity within the chicken gut microbiome revealed by metagenomics and culture.</title>
        <authorList>
            <person name="Gilroy R."/>
            <person name="Ravi A."/>
            <person name="Getino M."/>
            <person name="Pursley I."/>
            <person name="Horton D.L."/>
            <person name="Alikhan N.F."/>
            <person name="Baker D."/>
            <person name="Gharbi K."/>
            <person name="Hall N."/>
            <person name="Watson M."/>
            <person name="Adriaenssens E.M."/>
            <person name="Foster-Nyarko E."/>
            <person name="Jarju S."/>
            <person name="Secka A."/>
            <person name="Antonio M."/>
            <person name="Oren A."/>
            <person name="Chaudhuri R.R."/>
            <person name="La Ragione R."/>
            <person name="Hildebrand F."/>
            <person name="Pallen M.J."/>
        </authorList>
    </citation>
    <scope>NUCLEOTIDE SEQUENCE</scope>
    <source>
        <strain evidence="4">11167</strain>
    </source>
</reference>
<dbReference type="SUPFAM" id="SSF109604">
    <property type="entry name" value="HD-domain/PDEase-like"/>
    <property type="match status" value="1"/>
</dbReference>
<evidence type="ECO:0000259" key="3">
    <source>
        <dbReference type="PROSITE" id="PS51832"/>
    </source>
</evidence>
<dbReference type="InterPro" id="IPR011006">
    <property type="entry name" value="CheY-like_superfamily"/>
</dbReference>
<gene>
    <name evidence="4" type="ORF">IAC42_02835</name>
</gene>
<protein>
    <submittedName>
        <fullName evidence="4">Response regulator</fullName>
    </submittedName>
</protein>
<dbReference type="GO" id="GO:0000160">
    <property type="term" value="P:phosphorelay signal transduction system"/>
    <property type="evidence" value="ECO:0007669"/>
    <property type="project" value="InterPro"/>
</dbReference>
<dbReference type="SMART" id="SM00448">
    <property type="entry name" value="REC"/>
    <property type="match status" value="1"/>
</dbReference>
<name>A0A9D9HAG0_9SPIR</name>
<evidence type="ECO:0000313" key="4">
    <source>
        <dbReference type="EMBL" id="MBO8442683.1"/>
    </source>
</evidence>
<feature type="domain" description="HD-GYP" evidence="3">
    <location>
        <begin position="141"/>
        <end position="346"/>
    </location>
</feature>
<dbReference type="AlphaFoldDB" id="A0A9D9HAG0"/>
<comment type="caution">
    <text evidence="4">The sequence shown here is derived from an EMBL/GenBank/DDBJ whole genome shotgun (WGS) entry which is preliminary data.</text>
</comment>
<dbReference type="Pfam" id="PF00072">
    <property type="entry name" value="Response_reg"/>
    <property type="match status" value="1"/>
</dbReference>
<dbReference type="PANTHER" id="PTHR45228">
    <property type="entry name" value="CYCLIC DI-GMP PHOSPHODIESTERASE TM_0186-RELATED"/>
    <property type="match status" value="1"/>
</dbReference>
<dbReference type="InterPro" id="IPR037522">
    <property type="entry name" value="HD_GYP_dom"/>
</dbReference>
<dbReference type="CDD" id="cd00077">
    <property type="entry name" value="HDc"/>
    <property type="match status" value="1"/>
</dbReference>
<dbReference type="PROSITE" id="PS50110">
    <property type="entry name" value="RESPONSE_REGULATORY"/>
    <property type="match status" value="1"/>
</dbReference>
<dbReference type="InterPro" id="IPR003607">
    <property type="entry name" value="HD/PDEase_dom"/>
</dbReference>
<dbReference type="Gene3D" id="3.40.50.2300">
    <property type="match status" value="1"/>
</dbReference>
<dbReference type="PROSITE" id="PS51832">
    <property type="entry name" value="HD_GYP"/>
    <property type="match status" value="1"/>
</dbReference>
<dbReference type="InterPro" id="IPR052020">
    <property type="entry name" value="Cyclic_di-GMP/3'3'-cGAMP_PDE"/>
</dbReference>